<feature type="modified residue" description="4-aspartylphosphate" evidence="3">
    <location>
        <position position="51"/>
    </location>
</feature>
<sequence length="429" mass="47533">MQTILVVDDEVSIRESFSLILEGQYNLLMAASGETALKTVTDQKVDLAFLDVRMPGMDGIATLKRLKEIDPNLEVVMVTAVNDVKNASEAVKLGACDYAVKPFDVQRILKLAEQILRKKNILKEGDLAKQKAGRDLFRLIGNSEKIKTIARTIESIEGDEPVLLVGEHGTEKELIANLIHQKSSRAKTKLQSLNLSPALSTQQLKSLFYGRTSGSSTVDLRAKNSLFDETKGGTLFINNLESLPEEIAKVIAAKEFSRLGSNRQAATPVKVNITTRFIGGATQSLAEKNQAIFNFFSTVLIQIPPLRERTSDIPLWINHCLEKYNQLYAKKIKLAPAALQVLSDYDWPGNVDELEGLIERLVLTCSGFLIEVNDLPFELVLKTGSEAGKDYLSLFEAAYVQKVFNINKQDKQKTASDLGINHLVLETKL</sequence>
<name>A0A1F4TMD9_UNCSA</name>
<feature type="domain" description="Sigma-54 factor interaction" evidence="4">
    <location>
        <begin position="139"/>
        <end position="363"/>
    </location>
</feature>
<dbReference type="Pfam" id="PF25601">
    <property type="entry name" value="AAA_lid_14"/>
    <property type="match status" value="1"/>
</dbReference>
<dbReference type="PANTHER" id="PTHR32071">
    <property type="entry name" value="TRANSCRIPTIONAL REGULATORY PROTEIN"/>
    <property type="match status" value="1"/>
</dbReference>
<dbReference type="SMART" id="SM00448">
    <property type="entry name" value="REC"/>
    <property type="match status" value="1"/>
</dbReference>
<accession>A0A1F4TMD9</accession>
<gene>
    <name evidence="6" type="ORF">A2462_02380</name>
</gene>
<dbReference type="InterPro" id="IPR058031">
    <property type="entry name" value="AAA_lid_NorR"/>
</dbReference>
<dbReference type="SUPFAM" id="SSF52540">
    <property type="entry name" value="P-loop containing nucleoside triphosphate hydrolases"/>
    <property type="match status" value="1"/>
</dbReference>
<dbReference type="InterPro" id="IPR001789">
    <property type="entry name" value="Sig_transdc_resp-reg_receiver"/>
</dbReference>
<dbReference type="InterPro" id="IPR027417">
    <property type="entry name" value="P-loop_NTPase"/>
</dbReference>
<comment type="caution">
    <text evidence="6">The sequence shown here is derived from an EMBL/GenBank/DDBJ whole genome shotgun (WGS) entry which is preliminary data.</text>
</comment>
<keyword evidence="2" id="KW-0067">ATP-binding</keyword>
<reference evidence="6 7" key="1">
    <citation type="journal article" date="2016" name="Nat. Commun.">
        <title>Thousands of microbial genomes shed light on interconnected biogeochemical processes in an aquifer system.</title>
        <authorList>
            <person name="Anantharaman K."/>
            <person name="Brown C.T."/>
            <person name="Hug L.A."/>
            <person name="Sharon I."/>
            <person name="Castelle C.J."/>
            <person name="Probst A.J."/>
            <person name="Thomas B.C."/>
            <person name="Singh A."/>
            <person name="Wilkins M.J."/>
            <person name="Karaoz U."/>
            <person name="Brodie E.L."/>
            <person name="Williams K.H."/>
            <person name="Hubbard S.S."/>
            <person name="Banfield J.F."/>
        </authorList>
    </citation>
    <scope>NUCLEOTIDE SEQUENCE [LARGE SCALE GENOMIC DNA]</scope>
</reference>
<evidence type="ECO:0000313" key="7">
    <source>
        <dbReference type="Proteomes" id="UP000177309"/>
    </source>
</evidence>
<evidence type="ECO:0000313" key="6">
    <source>
        <dbReference type="EMBL" id="OGC33670.1"/>
    </source>
</evidence>
<dbReference type="GO" id="GO:0006355">
    <property type="term" value="P:regulation of DNA-templated transcription"/>
    <property type="evidence" value="ECO:0007669"/>
    <property type="project" value="InterPro"/>
</dbReference>
<organism evidence="6 7">
    <name type="scientific">candidate division WOR-1 bacterium RIFOXYC2_FULL_41_25</name>
    <dbReference type="NCBI Taxonomy" id="1802586"/>
    <lineage>
        <taxon>Bacteria</taxon>
        <taxon>Bacillati</taxon>
        <taxon>Saganbacteria</taxon>
    </lineage>
</organism>
<dbReference type="GO" id="GO:0000160">
    <property type="term" value="P:phosphorelay signal transduction system"/>
    <property type="evidence" value="ECO:0007669"/>
    <property type="project" value="InterPro"/>
</dbReference>
<keyword evidence="1" id="KW-0547">Nucleotide-binding</keyword>
<evidence type="ECO:0000256" key="3">
    <source>
        <dbReference type="PROSITE-ProRule" id="PRU00169"/>
    </source>
</evidence>
<dbReference type="Proteomes" id="UP000177309">
    <property type="component" value="Unassembled WGS sequence"/>
</dbReference>
<dbReference type="Pfam" id="PF00072">
    <property type="entry name" value="Response_reg"/>
    <property type="match status" value="1"/>
</dbReference>
<evidence type="ECO:0008006" key="8">
    <source>
        <dbReference type="Google" id="ProtNLM"/>
    </source>
</evidence>
<dbReference type="Gene3D" id="1.10.8.60">
    <property type="match status" value="1"/>
</dbReference>
<dbReference type="Gene3D" id="3.40.50.300">
    <property type="entry name" value="P-loop containing nucleotide triphosphate hydrolases"/>
    <property type="match status" value="1"/>
</dbReference>
<dbReference type="EMBL" id="MEUI01000030">
    <property type="protein sequence ID" value="OGC33670.1"/>
    <property type="molecule type" value="Genomic_DNA"/>
</dbReference>
<feature type="domain" description="Response regulatory" evidence="5">
    <location>
        <begin position="3"/>
        <end position="116"/>
    </location>
</feature>
<dbReference type="Gene3D" id="3.40.50.2300">
    <property type="match status" value="1"/>
</dbReference>
<dbReference type="GO" id="GO:0005524">
    <property type="term" value="F:ATP binding"/>
    <property type="evidence" value="ECO:0007669"/>
    <property type="project" value="UniProtKB-KW"/>
</dbReference>
<dbReference type="Pfam" id="PF00158">
    <property type="entry name" value="Sigma54_activat"/>
    <property type="match status" value="1"/>
</dbReference>
<evidence type="ECO:0000259" key="4">
    <source>
        <dbReference type="PROSITE" id="PS50045"/>
    </source>
</evidence>
<dbReference type="InterPro" id="IPR011006">
    <property type="entry name" value="CheY-like_superfamily"/>
</dbReference>
<dbReference type="AlphaFoldDB" id="A0A1F4TMD9"/>
<evidence type="ECO:0000259" key="5">
    <source>
        <dbReference type="PROSITE" id="PS50110"/>
    </source>
</evidence>
<dbReference type="PROSITE" id="PS50110">
    <property type="entry name" value="RESPONSE_REGULATORY"/>
    <property type="match status" value="1"/>
</dbReference>
<dbReference type="PROSITE" id="PS50045">
    <property type="entry name" value="SIGMA54_INTERACT_4"/>
    <property type="match status" value="1"/>
</dbReference>
<dbReference type="InterPro" id="IPR002078">
    <property type="entry name" value="Sigma_54_int"/>
</dbReference>
<keyword evidence="3" id="KW-0597">Phosphoprotein</keyword>
<protein>
    <recommendedName>
        <fullName evidence="8">Fis family transcriptional regulator</fullName>
    </recommendedName>
</protein>
<evidence type="ECO:0000256" key="1">
    <source>
        <dbReference type="ARBA" id="ARBA00022741"/>
    </source>
</evidence>
<dbReference type="SUPFAM" id="SSF52172">
    <property type="entry name" value="CheY-like"/>
    <property type="match status" value="1"/>
</dbReference>
<proteinExistence type="predicted"/>
<evidence type="ECO:0000256" key="2">
    <source>
        <dbReference type="ARBA" id="ARBA00022840"/>
    </source>
</evidence>